<gene>
    <name evidence="2" type="ORF">KFE25_005143</name>
</gene>
<sequence length="222" mass="24231">MAPATWRGGPGATARVLAACTIALLARGAAGRAPPLGGPLGERVPDGPIARLVRCVDKSDGGLQRAIEDAAFLLQTSRELAPRLLLVSLLLYPQASSLWRQVASTARPWMKRYIPIDLYDQIVIPIDQEALLRLWLHVLHTIWGVHFLLSEATVRAFEVLVAYRMQHLPDLVYAPGPSAAALRRRWFRRAARAEAEAVAADVDADEDNADVRTDASGEDADD</sequence>
<accession>A0A8J5X4R6</accession>
<feature type="chain" id="PRO_5035223700" evidence="1">
    <location>
        <begin position="32"/>
        <end position="222"/>
    </location>
</feature>
<dbReference type="EMBL" id="JAGTXO010000054">
    <property type="protein sequence ID" value="KAG8458296.1"/>
    <property type="molecule type" value="Genomic_DNA"/>
</dbReference>
<protein>
    <submittedName>
        <fullName evidence="2">Uncharacterized protein</fullName>
    </submittedName>
</protein>
<reference evidence="2" key="1">
    <citation type="submission" date="2021-05" db="EMBL/GenBank/DDBJ databases">
        <title>The genome of the haptophyte Pavlova lutheri (Diacronema luteri, Pavlovales) - a model for lipid biosynthesis in eukaryotic algae.</title>
        <authorList>
            <person name="Hulatt C.J."/>
            <person name="Posewitz M.C."/>
        </authorList>
    </citation>
    <scope>NUCLEOTIDE SEQUENCE</scope>
    <source>
        <strain evidence="2">NIVA-4/92</strain>
    </source>
</reference>
<proteinExistence type="predicted"/>
<keyword evidence="3" id="KW-1185">Reference proteome</keyword>
<evidence type="ECO:0000313" key="2">
    <source>
        <dbReference type="EMBL" id="KAG8458296.1"/>
    </source>
</evidence>
<comment type="caution">
    <text evidence="2">The sequence shown here is derived from an EMBL/GenBank/DDBJ whole genome shotgun (WGS) entry which is preliminary data.</text>
</comment>
<dbReference type="OrthoDB" id="10396200at2759"/>
<feature type="signal peptide" evidence="1">
    <location>
        <begin position="1"/>
        <end position="31"/>
    </location>
</feature>
<evidence type="ECO:0000313" key="3">
    <source>
        <dbReference type="Proteomes" id="UP000751190"/>
    </source>
</evidence>
<name>A0A8J5X4R6_DIALT</name>
<keyword evidence="1" id="KW-0732">Signal</keyword>
<organism evidence="2 3">
    <name type="scientific">Diacronema lutheri</name>
    <name type="common">Unicellular marine alga</name>
    <name type="synonym">Monochrysis lutheri</name>
    <dbReference type="NCBI Taxonomy" id="2081491"/>
    <lineage>
        <taxon>Eukaryota</taxon>
        <taxon>Haptista</taxon>
        <taxon>Haptophyta</taxon>
        <taxon>Pavlovophyceae</taxon>
        <taxon>Pavlovales</taxon>
        <taxon>Pavlovaceae</taxon>
        <taxon>Diacronema</taxon>
    </lineage>
</organism>
<evidence type="ECO:0000256" key="1">
    <source>
        <dbReference type="SAM" id="SignalP"/>
    </source>
</evidence>
<dbReference type="Proteomes" id="UP000751190">
    <property type="component" value="Unassembled WGS sequence"/>
</dbReference>
<dbReference type="AlphaFoldDB" id="A0A8J5X4R6"/>